<evidence type="ECO:0000313" key="3">
    <source>
        <dbReference type="Proteomes" id="UP000623467"/>
    </source>
</evidence>
<accession>A0A8H6YXA0</accession>
<comment type="caution">
    <text evidence="2">The sequence shown here is derived from an EMBL/GenBank/DDBJ whole genome shotgun (WGS) entry which is preliminary data.</text>
</comment>
<keyword evidence="3" id="KW-1185">Reference proteome</keyword>
<dbReference type="Gene3D" id="1.10.510.10">
    <property type="entry name" value="Transferase(Phosphotransferase) domain 1"/>
    <property type="match status" value="1"/>
</dbReference>
<dbReference type="EMBL" id="JACAZH010000006">
    <property type="protein sequence ID" value="KAF7366379.1"/>
    <property type="molecule type" value="Genomic_DNA"/>
</dbReference>
<reference evidence="2" key="1">
    <citation type="submission" date="2020-05" db="EMBL/GenBank/DDBJ databases">
        <title>Mycena genomes resolve the evolution of fungal bioluminescence.</title>
        <authorList>
            <person name="Tsai I.J."/>
        </authorList>
    </citation>
    <scope>NUCLEOTIDE SEQUENCE</scope>
    <source>
        <strain evidence="2">160909Yilan</strain>
    </source>
</reference>
<organism evidence="2 3">
    <name type="scientific">Mycena sanguinolenta</name>
    <dbReference type="NCBI Taxonomy" id="230812"/>
    <lineage>
        <taxon>Eukaryota</taxon>
        <taxon>Fungi</taxon>
        <taxon>Dikarya</taxon>
        <taxon>Basidiomycota</taxon>
        <taxon>Agaricomycotina</taxon>
        <taxon>Agaricomycetes</taxon>
        <taxon>Agaricomycetidae</taxon>
        <taxon>Agaricales</taxon>
        <taxon>Marasmiineae</taxon>
        <taxon>Mycenaceae</taxon>
        <taxon>Mycena</taxon>
    </lineage>
</organism>
<keyword evidence="2" id="KW-0808">Transferase</keyword>
<dbReference type="PROSITE" id="PS50011">
    <property type="entry name" value="PROTEIN_KINASE_DOM"/>
    <property type="match status" value="1"/>
</dbReference>
<feature type="domain" description="Protein kinase" evidence="1">
    <location>
        <begin position="1"/>
        <end position="133"/>
    </location>
</feature>
<evidence type="ECO:0000259" key="1">
    <source>
        <dbReference type="PROSITE" id="PS50011"/>
    </source>
</evidence>
<name>A0A8H6YXA0_9AGAR</name>
<keyword evidence="2" id="KW-0418">Kinase</keyword>
<dbReference type="OrthoDB" id="5979581at2759"/>
<dbReference type="AlphaFoldDB" id="A0A8H6YXA0"/>
<sequence length="133" mass="14822">METPPGPEDLSRAGGDSRRALGYPIDIWTVGCLIWDMFEGRQLFYGTDPEHGAYRLRARLAEIIAVLGPPPPDSSRAQNTGKFLTKDGTYAAGIPLPDPTPLDTLETSLGDEDGKKLFMVFVRKMLRWMPEER</sequence>
<dbReference type="SUPFAM" id="SSF56112">
    <property type="entry name" value="Protein kinase-like (PK-like)"/>
    <property type="match status" value="1"/>
</dbReference>
<dbReference type="InterPro" id="IPR000719">
    <property type="entry name" value="Prot_kinase_dom"/>
</dbReference>
<dbReference type="GO" id="GO:0005524">
    <property type="term" value="F:ATP binding"/>
    <property type="evidence" value="ECO:0007669"/>
    <property type="project" value="InterPro"/>
</dbReference>
<protein>
    <submittedName>
        <fullName evidence="2">Protein kinase domain protein</fullName>
    </submittedName>
</protein>
<dbReference type="GO" id="GO:0004672">
    <property type="term" value="F:protein kinase activity"/>
    <property type="evidence" value="ECO:0007669"/>
    <property type="project" value="InterPro"/>
</dbReference>
<evidence type="ECO:0000313" key="2">
    <source>
        <dbReference type="EMBL" id="KAF7366379.1"/>
    </source>
</evidence>
<proteinExistence type="predicted"/>
<dbReference type="InterPro" id="IPR011009">
    <property type="entry name" value="Kinase-like_dom_sf"/>
</dbReference>
<gene>
    <name evidence="2" type="ORF">MSAN_00894400</name>
</gene>
<dbReference type="Proteomes" id="UP000623467">
    <property type="component" value="Unassembled WGS sequence"/>
</dbReference>